<dbReference type="InterPro" id="IPR001810">
    <property type="entry name" value="F-box_dom"/>
</dbReference>
<dbReference type="Gene3D" id="1.20.1280.50">
    <property type="match status" value="1"/>
</dbReference>
<protein>
    <recommendedName>
        <fullName evidence="1">F-box domain-containing protein</fullName>
    </recommendedName>
</protein>
<gene>
    <name evidence="2" type="ORF">CPB83DRAFT_832320</name>
</gene>
<sequence length="502" mass="57531">MFPEPLIGRNSTLQEPLDTSKWKAESYRHYDQMIHTTQEILAELGQQRNALLPNVLPVEILTKIFTDMQDAAEEVLDEFSPDVPVPFSVQDYLGAYTSVCRYWQSVALSSPFLWRNILLESGAGGPATVAENFISRSAPLPIRIIYYPKSTPKISPTMVEQLVVPGCGVKKANHYLYNLLQKPLKNLRRLAINCKSTGQFEYQLHILDAPNLRTLSLANADYIPQQQLPKLTHLELKLHCRHELGPFLELLRTMHLLQGLILDHAAPYREEDFVLQRIGLPLIKYIGLKESRMNHREPFVFLQNLALTPNTLINWYDQMTSHEEDDPDKVPPLAMLESVTSLLLESTGTSNSIKGHCMTMNMRQRTGLLPLLRNVRLLARSTGASDNMSWSSYLPNIEEYHIRADAVKTSLIWELERRVNPIFPNLVTLYLWNRPWRSLDDSFGQHHGNTNSELQELKEKLKLNSNVTRTRSDGTTYRIELRDTSDPFLSLDWMLSLGNSIF</sequence>
<evidence type="ECO:0000313" key="3">
    <source>
        <dbReference type="Proteomes" id="UP000807306"/>
    </source>
</evidence>
<dbReference type="OrthoDB" id="2884925at2759"/>
<evidence type="ECO:0000259" key="1">
    <source>
        <dbReference type="Pfam" id="PF12937"/>
    </source>
</evidence>
<proteinExistence type="predicted"/>
<organism evidence="2 3">
    <name type="scientific">Crepidotus variabilis</name>
    <dbReference type="NCBI Taxonomy" id="179855"/>
    <lineage>
        <taxon>Eukaryota</taxon>
        <taxon>Fungi</taxon>
        <taxon>Dikarya</taxon>
        <taxon>Basidiomycota</taxon>
        <taxon>Agaricomycotina</taxon>
        <taxon>Agaricomycetes</taxon>
        <taxon>Agaricomycetidae</taxon>
        <taxon>Agaricales</taxon>
        <taxon>Agaricineae</taxon>
        <taxon>Crepidotaceae</taxon>
        <taxon>Crepidotus</taxon>
    </lineage>
</organism>
<comment type="caution">
    <text evidence="2">The sequence shown here is derived from an EMBL/GenBank/DDBJ whole genome shotgun (WGS) entry which is preliminary data.</text>
</comment>
<evidence type="ECO:0000313" key="2">
    <source>
        <dbReference type="EMBL" id="KAF9533248.1"/>
    </source>
</evidence>
<dbReference type="AlphaFoldDB" id="A0A9P6EQV6"/>
<keyword evidence="3" id="KW-1185">Reference proteome</keyword>
<dbReference type="EMBL" id="MU157829">
    <property type="protein sequence ID" value="KAF9533248.1"/>
    <property type="molecule type" value="Genomic_DNA"/>
</dbReference>
<accession>A0A9P6EQV6</accession>
<reference evidence="2" key="1">
    <citation type="submission" date="2020-11" db="EMBL/GenBank/DDBJ databases">
        <authorList>
            <consortium name="DOE Joint Genome Institute"/>
            <person name="Ahrendt S."/>
            <person name="Riley R."/>
            <person name="Andreopoulos W."/>
            <person name="Labutti K."/>
            <person name="Pangilinan J."/>
            <person name="Ruiz-Duenas F.J."/>
            <person name="Barrasa J.M."/>
            <person name="Sanchez-Garcia M."/>
            <person name="Camarero S."/>
            <person name="Miyauchi S."/>
            <person name="Serrano A."/>
            <person name="Linde D."/>
            <person name="Babiker R."/>
            <person name="Drula E."/>
            <person name="Ayuso-Fernandez I."/>
            <person name="Pacheco R."/>
            <person name="Padilla G."/>
            <person name="Ferreira P."/>
            <person name="Barriuso J."/>
            <person name="Kellner H."/>
            <person name="Castanera R."/>
            <person name="Alfaro M."/>
            <person name="Ramirez L."/>
            <person name="Pisabarro A.G."/>
            <person name="Kuo A."/>
            <person name="Tritt A."/>
            <person name="Lipzen A."/>
            <person name="He G."/>
            <person name="Yan M."/>
            <person name="Ng V."/>
            <person name="Cullen D."/>
            <person name="Martin F."/>
            <person name="Rosso M.-N."/>
            <person name="Henrissat B."/>
            <person name="Hibbett D."/>
            <person name="Martinez A.T."/>
            <person name="Grigoriev I.V."/>
        </authorList>
    </citation>
    <scope>NUCLEOTIDE SEQUENCE</scope>
    <source>
        <strain evidence="2">CBS 506.95</strain>
    </source>
</reference>
<feature type="domain" description="F-box" evidence="1">
    <location>
        <begin position="55"/>
        <end position="119"/>
    </location>
</feature>
<name>A0A9P6EQV6_9AGAR</name>
<dbReference type="Proteomes" id="UP000807306">
    <property type="component" value="Unassembled WGS sequence"/>
</dbReference>
<dbReference type="Pfam" id="PF12937">
    <property type="entry name" value="F-box-like"/>
    <property type="match status" value="1"/>
</dbReference>